<dbReference type="InterPro" id="IPR019887">
    <property type="entry name" value="Tscrpt_reg_AsnC/Lrp_C"/>
</dbReference>
<dbReference type="SUPFAM" id="SSF46785">
    <property type="entry name" value="Winged helix' DNA-binding domain"/>
    <property type="match status" value="1"/>
</dbReference>
<dbReference type="Gene3D" id="3.30.70.920">
    <property type="match status" value="1"/>
</dbReference>
<keyword evidence="3" id="KW-0804">Transcription</keyword>
<dbReference type="SUPFAM" id="SSF54909">
    <property type="entry name" value="Dimeric alpha+beta barrel"/>
    <property type="match status" value="1"/>
</dbReference>
<evidence type="ECO:0000313" key="5">
    <source>
        <dbReference type="EMBL" id="SEF92740.1"/>
    </source>
</evidence>
<gene>
    <name evidence="5" type="ORF">SAMN04488045_1254</name>
</gene>
<keyword evidence="2" id="KW-0238">DNA-binding</keyword>
<dbReference type="SMART" id="SM00344">
    <property type="entry name" value="HTH_ASNC"/>
    <property type="match status" value="1"/>
</dbReference>
<keyword evidence="6" id="KW-1185">Reference proteome</keyword>
<keyword evidence="1" id="KW-0805">Transcription regulation</keyword>
<evidence type="ECO:0000256" key="3">
    <source>
        <dbReference type="ARBA" id="ARBA00023163"/>
    </source>
</evidence>
<dbReference type="Proteomes" id="UP000236752">
    <property type="component" value="Unassembled WGS sequence"/>
</dbReference>
<name>A0A1H5VZU0_9RHOB</name>
<sequence>MLDDTDRRILRQYQADPDLKGQELAERAGVTAATLTRRLERLRASGILKGAQAVIDWQALGYAVEVSLRVTLDKSRPQAFEEFTAAARKVPEVVEIQTFLGQVDVRLSVIARDLGHYQQLYREKILALPHMTDVEALMHIARIKYDERLPL</sequence>
<dbReference type="GO" id="GO:0043565">
    <property type="term" value="F:sequence-specific DNA binding"/>
    <property type="evidence" value="ECO:0007669"/>
    <property type="project" value="InterPro"/>
</dbReference>
<evidence type="ECO:0000313" key="6">
    <source>
        <dbReference type="Proteomes" id="UP000236752"/>
    </source>
</evidence>
<dbReference type="InterPro" id="IPR011008">
    <property type="entry name" value="Dimeric_a/b-barrel"/>
</dbReference>
<dbReference type="Pfam" id="PF01037">
    <property type="entry name" value="AsnC_trans_reg"/>
    <property type="match status" value="1"/>
</dbReference>
<organism evidence="5 6">
    <name type="scientific">Thalassococcus halodurans</name>
    <dbReference type="NCBI Taxonomy" id="373675"/>
    <lineage>
        <taxon>Bacteria</taxon>
        <taxon>Pseudomonadati</taxon>
        <taxon>Pseudomonadota</taxon>
        <taxon>Alphaproteobacteria</taxon>
        <taxon>Rhodobacterales</taxon>
        <taxon>Roseobacteraceae</taxon>
        <taxon>Thalassococcus</taxon>
    </lineage>
</organism>
<dbReference type="RefSeq" id="WP_103909617.1">
    <property type="nucleotide sequence ID" value="NZ_FNUZ01000002.1"/>
</dbReference>
<dbReference type="PANTHER" id="PTHR30154">
    <property type="entry name" value="LEUCINE-RESPONSIVE REGULATORY PROTEIN"/>
    <property type="match status" value="1"/>
</dbReference>
<evidence type="ECO:0000256" key="1">
    <source>
        <dbReference type="ARBA" id="ARBA00023015"/>
    </source>
</evidence>
<dbReference type="OrthoDB" id="7853257at2"/>
<accession>A0A1H5VZU0</accession>
<dbReference type="PROSITE" id="PS50956">
    <property type="entry name" value="HTH_ASNC_2"/>
    <property type="match status" value="1"/>
</dbReference>
<dbReference type="Pfam" id="PF13412">
    <property type="entry name" value="HTH_24"/>
    <property type="match status" value="1"/>
</dbReference>
<dbReference type="InterPro" id="IPR036390">
    <property type="entry name" value="WH_DNA-bd_sf"/>
</dbReference>
<feature type="domain" description="HTH asnC-type" evidence="4">
    <location>
        <begin position="2"/>
        <end position="63"/>
    </location>
</feature>
<dbReference type="AlphaFoldDB" id="A0A1H5VZU0"/>
<proteinExistence type="predicted"/>
<dbReference type="GO" id="GO:0005829">
    <property type="term" value="C:cytosol"/>
    <property type="evidence" value="ECO:0007669"/>
    <property type="project" value="TreeGrafter"/>
</dbReference>
<reference evidence="5 6" key="1">
    <citation type="submission" date="2016-10" db="EMBL/GenBank/DDBJ databases">
        <authorList>
            <person name="de Groot N.N."/>
        </authorList>
    </citation>
    <scope>NUCLEOTIDE SEQUENCE [LARGE SCALE GENOMIC DNA]</scope>
    <source>
        <strain evidence="5 6">DSM 26915</strain>
    </source>
</reference>
<dbReference type="GO" id="GO:0043200">
    <property type="term" value="P:response to amino acid"/>
    <property type="evidence" value="ECO:0007669"/>
    <property type="project" value="TreeGrafter"/>
</dbReference>
<dbReference type="InterPro" id="IPR036388">
    <property type="entry name" value="WH-like_DNA-bd_sf"/>
</dbReference>
<dbReference type="PANTHER" id="PTHR30154:SF34">
    <property type="entry name" value="TRANSCRIPTIONAL REGULATOR AZLB"/>
    <property type="match status" value="1"/>
</dbReference>
<dbReference type="InterPro" id="IPR019888">
    <property type="entry name" value="Tscrpt_reg_AsnC-like"/>
</dbReference>
<dbReference type="Gene3D" id="1.10.10.10">
    <property type="entry name" value="Winged helix-like DNA-binding domain superfamily/Winged helix DNA-binding domain"/>
    <property type="match status" value="1"/>
</dbReference>
<dbReference type="InterPro" id="IPR000485">
    <property type="entry name" value="AsnC-type_HTH_dom"/>
</dbReference>
<dbReference type="PRINTS" id="PR00033">
    <property type="entry name" value="HTHASNC"/>
</dbReference>
<dbReference type="EMBL" id="FNUZ01000002">
    <property type="protein sequence ID" value="SEF92740.1"/>
    <property type="molecule type" value="Genomic_DNA"/>
</dbReference>
<evidence type="ECO:0000259" key="4">
    <source>
        <dbReference type="PROSITE" id="PS50956"/>
    </source>
</evidence>
<evidence type="ECO:0000256" key="2">
    <source>
        <dbReference type="ARBA" id="ARBA00023125"/>
    </source>
</evidence>
<protein>
    <submittedName>
        <fullName evidence="5">Transcriptional regulator, AsnC family</fullName>
    </submittedName>
</protein>